<feature type="domain" description="Bacterial type II secretion system protein E" evidence="2">
    <location>
        <begin position="199"/>
        <end position="213"/>
    </location>
</feature>
<sequence length="506" mass="56065">MDKKDSGDLTGLLSVMVMRDASDLFVTANARPTIKVDGQYHPIGDDPFSAERVSELIFAVLTPEQAEQFRRDLAVDLGLEYPKVGRFRLNLYHQKGAPALVARFIKHEIPGFKALGLPPVVRKVAMAERGLILVVGGTGTGKSTTLASMIDYRNTNRAGHILTIEDPIEYTHPHKKSLISQREVGIDTHSFEDALKFALREAPDAVLVGEIRDMHTATQVLRLAETGHVCLSSLHANSASQALDRVQNLFPQSAHKRIRQDLAGMLVAIISQRMVFTHSGQRVMVPEIMMNTPYIADLIEKGETGKIKDAMSESDDDCQTFDDALIKLFEAGKISREEALRMADSKINLSVRLSADNSGYNPMQSDVIRLEKVWRSPSAKFDRYKWMSITAHERCQTIWPDLASGLAKAIKVGLQERGYQSYEPKEGVAPPPIDFFFAFSPKSKTNGAGKKPVMTTASLLMHVKDQKSGEVVWRLSATMNMQDTSLTQQELSIEISKLLASLPFSG</sequence>
<reference evidence="3 4" key="1">
    <citation type="journal article" date="2014" name="Int. J. Syst. Evol. Microbiol.">
        <title>Complete genome sequence of Corynebacterium casei LMG S-19264T (=DSM 44701T), isolated from a smear-ripened cheese.</title>
        <authorList>
            <consortium name="US DOE Joint Genome Institute (JGI-PGF)"/>
            <person name="Walter F."/>
            <person name="Albersmeier A."/>
            <person name="Kalinowski J."/>
            <person name="Ruckert C."/>
        </authorList>
    </citation>
    <scope>NUCLEOTIDE SEQUENCE [LARGE SCALE GENOMIC DNA]</scope>
    <source>
        <strain evidence="3 4">NBRC 110095</strain>
    </source>
</reference>
<dbReference type="SUPFAM" id="SSF52540">
    <property type="entry name" value="P-loop containing nucleoside triphosphate hydrolases"/>
    <property type="match status" value="1"/>
</dbReference>
<dbReference type="CDD" id="cd01131">
    <property type="entry name" value="PilT"/>
    <property type="match status" value="1"/>
</dbReference>
<keyword evidence="4" id="KW-1185">Reference proteome</keyword>
<dbReference type="PROSITE" id="PS00662">
    <property type="entry name" value="T2SP_E"/>
    <property type="match status" value="1"/>
</dbReference>
<organism evidence="3 4">
    <name type="scientific">Marinibactrum halimedae</name>
    <dbReference type="NCBI Taxonomy" id="1444977"/>
    <lineage>
        <taxon>Bacteria</taxon>
        <taxon>Pseudomonadati</taxon>
        <taxon>Pseudomonadota</taxon>
        <taxon>Gammaproteobacteria</taxon>
        <taxon>Cellvibrionales</taxon>
        <taxon>Cellvibrionaceae</taxon>
        <taxon>Marinibactrum</taxon>
    </lineage>
</organism>
<evidence type="ECO:0000259" key="2">
    <source>
        <dbReference type="PROSITE" id="PS00662"/>
    </source>
</evidence>
<dbReference type="InterPro" id="IPR050921">
    <property type="entry name" value="T4SS_GSP_E_ATPase"/>
</dbReference>
<dbReference type="GO" id="GO:0016887">
    <property type="term" value="F:ATP hydrolysis activity"/>
    <property type="evidence" value="ECO:0007669"/>
    <property type="project" value="InterPro"/>
</dbReference>
<dbReference type="PANTHER" id="PTHR30486">
    <property type="entry name" value="TWITCHING MOTILITY PROTEIN PILT"/>
    <property type="match status" value="1"/>
</dbReference>
<dbReference type="NCBIfam" id="TIGR01420">
    <property type="entry name" value="pilT_fam"/>
    <property type="match status" value="1"/>
</dbReference>
<evidence type="ECO:0000313" key="3">
    <source>
        <dbReference type="EMBL" id="GLS25220.1"/>
    </source>
</evidence>
<dbReference type="PANTHER" id="PTHR30486:SF12">
    <property type="entry name" value="TYPE IV PILUS ATPASE PILU"/>
    <property type="match status" value="1"/>
</dbReference>
<dbReference type="GO" id="GO:0005524">
    <property type="term" value="F:ATP binding"/>
    <property type="evidence" value="ECO:0007669"/>
    <property type="project" value="InterPro"/>
</dbReference>
<dbReference type="InterPro" id="IPR006321">
    <property type="entry name" value="PilT/PilU"/>
</dbReference>
<proteinExistence type="inferred from homology"/>
<gene>
    <name evidence="3" type="ORF">GCM10007877_09340</name>
</gene>
<comment type="caution">
    <text evidence="3">The sequence shown here is derived from an EMBL/GenBank/DDBJ whole genome shotgun (WGS) entry which is preliminary data.</text>
</comment>
<dbReference type="Gene3D" id="3.30.450.90">
    <property type="match status" value="1"/>
</dbReference>
<evidence type="ECO:0000256" key="1">
    <source>
        <dbReference type="ARBA" id="ARBA00006611"/>
    </source>
</evidence>
<dbReference type="AlphaFoldDB" id="A0AA37WLM9"/>
<name>A0AA37WLM9_9GAMM</name>
<dbReference type="Pfam" id="PF00437">
    <property type="entry name" value="T2SSE"/>
    <property type="match status" value="1"/>
</dbReference>
<dbReference type="InterPro" id="IPR001482">
    <property type="entry name" value="T2SS/T4SS_dom"/>
</dbReference>
<dbReference type="RefSeq" id="WP_232594516.1">
    <property type="nucleotide sequence ID" value="NZ_BSPD01000027.1"/>
</dbReference>
<evidence type="ECO:0000313" key="4">
    <source>
        <dbReference type="Proteomes" id="UP001156870"/>
    </source>
</evidence>
<dbReference type="Gene3D" id="3.40.50.300">
    <property type="entry name" value="P-loop containing nucleotide triphosphate hydrolases"/>
    <property type="match status" value="1"/>
</dbReference>
<accession>A0AA37WLM9</accession>
<comment type="similarity">
    <text evidence="1">Belongs to the GSP E family.</text>
</comment>
<dbReference type="EMBL" id="BSPD01000027">
    <property type="protein sequence ID" value="GLS25220.1"/>
    <property type="molecule type" value="Genomic_DNA"/>
</dbReference>
<dbReference type="InterPro" id="IPR027417">
    <property type="entry name" value="P-loop_NTPase"/>
</dbReference>
<dbReference type="Proteomes" id="UP001156870">
    <property type="component" value="Unassembled WGS sequence"/>
</dbReference>
<protein>
    <recommendedName>
        <fullName evidence="2">Bacterial type II secretion system protein E domain-containing protein</fullName>
    </recommendedName>
</protein>